<evidence type="ECO:0000256" key="4">
    <source>
        <dbReference type="ARBA" id="ARBA00023136"/>
    </source>
</evidence>
<dbReference type="EMBL" id="GL376592">
    <property type="status" value="NOT_ANNOTATED_CDS"/>
    <property type="molecule type" value="Genomic_DNA"/>
</dbReference>
<keyword evidence="4 5" id="KW-0472">Membrane</keyword>
<reference evidence="7" key="1">
    <citation type="journal article" date="2010" name="Genome Biol.">
        <title>Genome sequence of the necrotrophic plant pathogen Pythium ultimum reveals original pathogenicity mechanisms and effector repertoire.</title>
        <authorList>
            <person name="Levesque C.A."/>
            <person name="Brouwer H."/>
            <person name="Cano L."/>
            <person name="Hamilton J.P."/>
            <person name="Holt C."/>
            <person name="Huitema E."/>
            <person name="Raffaele S."/>
            <person name="Robideau G.P."/>
            <person name="Thines M."/>
            <person name="Win J."/>
            <person name="Zerillo M.M."/>
            <person name="Beakes G.W."/>
            <person name="Boore J.L."/>
            <person name="Busam D."/>
            <person name="Dumas B."/>
            <person name="Ferriera S."/>
            <person name="Fuerstenberg S.I."/>
            <person name="Gachon C.M."/>
            <person name="Gaulin E."/>
            <person name="Govers F."/>
            <person name="Grenville-Briggs L."/>
            <person name="Horner N."/>
            <person name="Hostetler J."/>
            <person name="Jiang R.H."/>
            <person name="Johnson J."/>
            <person name="Krajaejun T."/>
            <person name="Lin H."/>
            <person name="Meijer H.J."/>
            <person name="Moore B."/>
            <person name="Morris P."/>
            <person name="Phuntmart V."/>
            <person name="Puiu D."/>
            <person name="Shetty J."/>
            <person name="Stajich J.E."/>
            <person name="Tripathy S."/>
            <person name="Wawra S."/>
            <person name="van West P."/>
            <person name="Whitty B.R."/>
            <person name="Coutinho P.M."/>
            <person name="Henrissat B."/>
            <person name="Martin F."/>
            <person name="Thomas P.D."/>
            <person name="Tyler B.M."/>
            <person name="De Vries R.P."/>
            <person name="Kamoun S."/>
            <person name="Yandell M."/>
            <person name="Tisserat N."/>
            <person name="Buell C.R."/>
        </authorList>
    </citation>
    <scope>NUCLEOTIDE SEQUENCE</scope>
    <source>
        <strain evidence="7">DAOM:BR144</strain>
    </source>
</reference>
<dbReference type="Pfam" id="PF02238">
    <property type="entry name" value="COX7a"/>
    <property type="match status" value="1"/>
</dbReference>
<evidence type="ECO:0000256" key="3">
    <source>
        <dbReference type="ARBA" id="ARBA00023128"/>
    </source>
</evidence>
<dbReference type="HOGENOM" id="CLU_2547521_0_0_1"/>
<evidence type="ECO:0000313" key="7">
    <source>
        <dbReference type="Proteomes" id="UP000019132"/>
    </source>
</evidence>
<keyword evidence="7" id="KW-1185">Reference proteome</keyword>
<evidence type="ECO:0000313" key="6">
    <source>
        <dbReference type="EnsemblProtists" id="PYU1_T010815"/>
    </source>
</evidence>
<dbReference type="InParanoid" id="K3X0R6"/>
<comment type="subcellular location">
    <subcellularLocation>
        <location evidence="1">Mitochondrion inner membrane</location>
    </subcellularLocation>
</comment>
<dbReference type="EnsemblProtists" id="PYU1_T010815">
    <property type="protein sequence ID" value="PYU1_T010815"/>
    <property type="gene ID" value="PYU1_G010792"/>
</dbReference>
<reference evidence="6" key="3">
    <citation type="submission" date="2015-02" db="UniProtKB">
        <authorList>
            <consortium name="EnsemblProtists"/>
        </authorList>
    </citation>
    <scope>IDENTIFICATION</scope>
    <source>
        <strain evidence="6">DAOM BR144</strain>
    </source>
</reference>
<evidence type="ECO:0000256" key="2">
    <source>
        <dbReference type="ARBA" id="ARBA00022792"/>
    </source>
</evidence>
<feature type="transmembrane region" description="Helical" evidence="5">
    <location>
        <begin position="51"/>
        <end position="69"/>
    </location>
</feature>
<proteinExistence type="predicted"/>
<keyword evidence="2" id="KW-0999">Mitochondrion inner membrane</keyword>
<dbReference type="eggNOG" id="ENOG502T1GM">
    <property type="taxonomic scope" value="Eukaryota"/>
</dbReference>
<keyword evidence="5" id="KW-0812">Transmembrane</keyword>
<evidence type="ECO:0000256" key="5">
    <source>
        <dbReference type="SAM" id="Phobius"/>
    </source>
</evidence>
<organism evidence="6 7">
    <name type="scientific">Globisporangium ultimum (strain ATCC 200006 / CBS 805.95 / DAOM BR144)</name>
    <name type="common">Pythium ultimum</name>
    <dbReference type="NCBI Taxonomy" id="431595"/>
    <lineage>
        <taxon>Eukaryota</taxon>
        <taxon>Sar</taxon>
        <taxon>Stramenopiles</taxon>
        <taxon>Oomycota</taxon>
        <taxon>Peronosporomycetes</taxon>
        <taxon>Pythiales</taxon>
        <taxon>Pythiaceae</taxon>
        <taxon>Globisporangium</taxon>
    </lineage>
</organism>
<name>K3X0R6_GLOUD</name>
<evidence type="ECO:0000256" key="1">
    <source>
        <dbReference type="ARBA" id="ARBA00004273"/>
    </source>
</evidence>
<dbReference type="GO" id="GO:0005743">
    <property type="term" value="C:mitochondrial inner membrane"/>
    <property type="evidence" value="ECO:0007669"/>
    <property type="project" value="UniProtKB-SubCell"/>
</dbReference>
<dbReference type="OMA" id="NKESHIA"/>
<sequence>MLTRQAVRMIRAPAQARKVSGLVDKPSHVTADQKLFTSSHKHTYVKRDSDNAIYFGLLAATGFGFVQFFRGELNMARGVGKKD</sequence>
<dbReference type="AlphaFoldDB" id="K3X0R6"/>
<dbReference type="VEuPathDB" id="FungiDB:PYU1_G010792"/>
<protein>
    <submittedName>
        <fullName evidence="6">Uncharacterized protein</fullName>
    </submittedName>
</protein>
<dbReference type="InterPro" id="IPR039297">
    <property type="entry name" value="COX7a"/>
</dbReference>
<dbReference type="Proteomes" id="UP000019132">
    <property type="component" value="Unassembled WGS sequence"/>
</dbReference>
<keyword evidence="3" id="KW-0496">Mitochondrion</keyword>
<reference evidence="7" key="2">
    <citation type="submission" date="2010-04" db="EMBL/GenBank/DDBJ databases">
        <authorList>
            <person name="Buell R."/>
            <person name="Hamilton J."/>
            <person name="Hostetler J."/>
        </authorList>
    </citation>
    <scope>NUCLEOTIDE SEQUENCE [LARGE SCALE GENOMIC DNA]</scope>
    <source>
        <strain evidence="7">DAOM:BR144</strain>
    </source>
</reference>
<keyword evidence="5" id="KW-1133">Transmembrane helix</keyword>
<accession>K3X0R6</accession>